<evidence type="ECO:0000313" key="1">
    <source>
        <dbReference type="EMBL" id="KAF5850294.1"/>
    </source>
</evidence>
<dbReference type="EMBL" id="WNKQ01000007">
    <property type="protein sequence ID" value="KAF5850294.1"/>
    <property type="molecule type" value="Genomic_DNA"/>
</dbReference>
<protein>
    <submittedName>
        <fullName evidence="1">Uncharacterized protein</fullName>
    </submittedName>
</protein>
<accession>A0A8H5ZLC9</accession>
<proteinExistence type="predicted"/>
<gene>
    <name evidence="1" type="ORF">GGP41_002526</name>
</gene>
<organism evidence="1 2">
    <name type="scientific">Cochliobolus sativus</name>
    <name type="common">Common root rot and spot blotch fungus</name>
    <name type="synonym">Bipolaris sorokiniana</name>
    <dbReference type="NCBI Taxonomy" id="45130"/>
    <lineage>
        <taxon>Eukaryota</taxon>
        <taxon>Fungi</taxon>
        <taxon>Dikarya</taxon>
        <taxon>Ascomycota</taxon>
        <taxon>Pezizomycotina</taxon>
        <taxon>Dothideomycetes</taxon>
        <taxon>Pleosporomycetidae</taxon>
        <taxon>Pleosporales</taxon>
        <taxon>Pleosporineae</taxon>
        <taxon>Pleosporaceae</taxon>
        <taxon>Bipolaris</taxon>
    </lineage>
</organism>
<evidence type="ECO:0000313" key="2">
    <source>
        <dbReference type="Proteomes" id="UP000624244"/>
    </source>
</evidence>
<comment type="caution">
    <text evidence="1">The sequence shown here is derived from an EMBL/GenBank/DDBJ whole genome shotgun (WGS) entry which is preliminary data.</text>
</comment>
<dbReference type="Proteomes" id="UP000624244">
    <property type="component" value="Unassembled WGS sequence"/>
</dbReference>
<name>A0A8H5ZLC9_COCSA</name>
<dbReference type="AlphaFoldDB" id="A0A8H5ZLC9"/>
<sequence length="106" mass="11779">MIASVNALNLPHTYSHLLPFASRPPQHSKQNRYAYTEMTFRTKDADDPLKIIGTASLDNRSNTDLKEATMSKLTKPKHLTLSIVSICSEFILPRAGSATPAKILRI</sequence>
<reference evidence="1" key="1">
    <citation type="submission" date="2019-11" db="EMBL/GenBank/DDBJ databases">
        <title>Bipolaris sorokiniana Genome sequencing.</title>
        <authorList>
            <person name="Wang H."/>
        </authorList>
    </citation>
    <scope>NUCLEOTIDE SEQUENCE</scope>
</reference>